<dbReference type="VEuPathDB" id="FungiDB:G647_00813"/>
<dbReference type="Pfam" id="PF06985">
    <property type="entry name" value="HET"/>
    <property type="match status" value="1"/>
</dbReference>
<comment type="caution">
    <text evidence="2">The sequence shown here is derived from an EMBL/GenBank/DDBJ whole genome shotgun (WGS) entry which is preliminary data.</text>
</comment>
<keyword evidence="3" id="KW-1185">Reference proteome</keyword>
<name>A0A1C1C9Y3_9EURO</name>
<dbReference type="InterPro" id="IPR010730">
    <property type="entry name" value="HET"/>
</dbReference>
<evidence type="ECO:0000313" key="2">
    <source>
        <dbReference type="EMBL" id="OCT45343.1"/>
    </source>
</evidence>
<dbReference type="OrthoDB" id="4127785at2759"/>
<organism evidence="2 3">
    <name type="scientific">Cladophialophora carrionii</name>
    <dbReference type="NCBI Taxonomy" id="86049"/>
    <lineage>
        <taxon>Eukaryota</taxon>
        <taxon>Fungi</taxon>
        <taxon>Dikarya</taxon>
        <taxon>Ascomycota</taxon>
        <taxon>Pezizomycotina</taxon>
        <taxon>Eurotiomycetes</taxon>
        <taxon>Chaetothyriomycetidae</taxon>
        <taxon>Chaetothyriales</taxon>
        <taxon>Herpotrichiellaceae</taxon>
        <taxon>Cladophialophora</taxon>
    </lineage>
</organism>
<evidence type="ECO:0000259" key="1">
    <source>
        <dbReference type="Pfam" id="PF06985"/>
    </source>
</evidence>
<dbReference type="PANTHER" id="PTHR33112:SF12">
    <property type="entry name" value="HETEROKARYON INCOMPATIBILITY DOMAIN-CONTAINING PROTEIN"/>
    <property type="match status" value="1"/>
</dbReference>
<gene>
    <name evidence="2" type="ORF">CLCR_06016</name>
</gene>
<dbReference type="STRING" id="86049.A0A1C1C9Y3"/>
<sequence>MDSIFQSAYLVIVAAAGSDANAGLPGVRSMRHTRRQQRETINGVQFITAQPAVRHALEETEWNTRGWTFQELLLARLLLVFTENQVYWTCRTSSWREDATGELSMAVIQADETNSFWRRSSRRFECPTYSYCTDVVNFSKRVFKDERDVLWAFMGILKLHASRFPQGFIWGMPFEQLDATLLWNEDLGCGNVHKRRTYHPLAKERSTGYMPYPSWSWLSTRGDIAFMDCCGCSIVSEVSWHRPLLFSDSNTHRDTPSSDITDYGLLRFTAQTVELWLVREEKNPFEQAFISEAEDLPRIDIWVKAALYTPSGKAIGTVEVPNSFFNAGLKRSGEWLLLSSNAEQIAEKIRQDPSDNIPSLQRCVRHTPGM</sequence>
<dbReference type="Proteomes" id="UP000094526">
    <property type="component" value="Unassembled WGS sequence"/>
</dbReference>
<protein>
    <recommendedName>
        <fullName evidence="1">Heterokaryon incompatibility domain-containing protein</fullName>
    </recommendedName>
</protein>
<accession>A0A1C1C9Y3</accession>
<feature type="domain" description="Heterokaryon incompatibility" evidence="1">
    <location>
        <begin position="1"/>
        <end position="71"/>
    </location>
</feature>
<dbReference type="AlphaFoldDB" id="A0A1C1C9Y3"/>
<dbReference type="PANTHER" id="PTHR33112">
    <property type="entry name" value="DOMAIN PROTEIN, PUTATIVE-RELATED"/>
    <property type="match status" value="1"/>
</dbReference>
<proteinExistence type="predicted"/>
<reference evidence="3" key="1">
    <citation type="submission" date="2015-07" db="EMBL/GenBank/DDBJ databases">
        <authorList>
            <person name="Teixeira M.M."/>
            <person name="Souza R.C."/>
            <person name="Almeida L.G."/>
            <person name="Vicente V.A."/>
            <person name="de Hoog S."/>
            <person name="Bocca A.L."/>
            <person name="de Almeida S.R."/>
            <person name="Vasconcelos A.T."/>
            <person name="Felipe M.S."/>
        </authorList>
    </citation>
    <scope>NUCLEOTIDE SEQUENCE [LARGE SCALE GENOMIC DNA]</scope>
    <source>
        <strain evidence="3">KSF</strain>
    </source>
</reference>
<dbReference type="EMBL" id="LGRB01000020">
    <property type="protein sequence ID" value="OCT45343.1"/>
    <property type="molecule type" value="Genomic_DNA"/>
</dbReference>
<evidence type="ECO:0000313" key="3">
    <source>
        <dbReference type="Proteomes" id="UP000094526"/>
    </source>
</evidence>
<dbReference type="VEuPathDB" id="FungiDB:CLCR_06016"/>